<dbReference type="EMBL" id="BSUJ01000001">
    <property type="protein sequence ID" value="GMA18747.1"/>
    <property type="molecule type" value="Genomic_DNA"/>
</dbReference>
<organism evidence="2 3">
    <name type="scientific">Arsenicicoccus piscis</name>
    <dbReference type="NCBI Taxonomy" id="673954"/>
    <lineage>
        <taxon>Bacteria</taxon>
        <taxon>Bacillati</taxon>
        <taxon>Actinomycetota</taxon>
        <taxon>Actinomycetes</taxon>
        <taxon>Micrococcales</taxon>
        <taxon>Intrasporangiaceae</taxon>
        <taxon>Arsenicicoccus</taxon>
    </lineage>
</organism>
<dbReference type="PANTHER" id="PTHR46623:SF10">
    <property type="entry name" value="CARBOXYMETHYLENEBUTENOLIDASE HOMOLOG"/>
    <property type="match status" value="1"/>
</dbReference>
<feature type="domain" description="Dienelactone hydrolase" evidence="1">
    <location>
        <begin position="3"/>
        <end position="217"/>
    </location>
</feature>
<dbReference type="SUPFAM" id="SSF53474">
    <property type="entry name" value="alpha/beta-Hydrolases"/>
    <property type="match status" value="1"/>
</dbReference>
<accession>A0ABQ6HK71</accession>
<comment type="caution">
    <text evidence="2">The sequence shown here is derived from an EMBL/GenBank/DDBJ whole genome shotgun (WGS) entry which is preliminary data.</text>
</comment>
<proteinExistence type="predicted"/>
<evidence type="ECO:0000313" key="2">
    <source>
        <dbReference type="EMBL" id="GMA18747.1"/>
    </source>
</evidence>
<dbReference type="InterPro" id="IPR051049">
    <property type="entry name" value="Dienelactone_hydrolase-like"/>
</dbReference>
<dbReference type="InterPro" id="IPR002925">
    <property type="entry name" value="Dienelactn_hydro"/>
</dbReference>
<dbReference type="InterPro" id="IPR029058">
    <property type="entry name" value="AB_hydrolase_fold"/>
</dbReference>
<dbReference type="Pfam" id="PF01738">
    <property type="entry name" value="DLH"/>
    <property type="match status" value="1"/>
</dbReference>
<protein>
    <submittedName>
        <fullName evidence="2">Hydrolase</fullName>
    </submittedName>
</protein>
<evidence type="ECO:0000259" key="1">
    <source>
        <dbReference type="Pfam" id="PF01738"/>
    </source>
</evidence>
<evidence type="ECO:0000313" key="3">
    <source>
        <dbReference type="Proteomes" id="UP001157109"/>
    </source>
</evidence>
<dbReference type="RefSeq" id="WP_284283789.1">
    <property type="nucleotide sequence ID" value="NZ_BSUJ01000001.1"/>
</dbReference>
<dbReference type="Proteomes" id="UP001157109">
    <property type="component" value="Unassembled WGS sequence"/>
</dbReference>
<dbReference type="Gene3D" id="3.40.50.1820">
    <property type="entry name" value="alpha/beta hydrolase"/>
    <property type="match status" value="1"/>
</dbReference>
<dbReference type="PANTHER" id="PTHR46623">
    <property type="entry name" value="CARBOXYMETHYLENEBUTENOLIDASE-RELATED"/>
    <property type="match status" value="1"/>
</dbReference>
<reference evidence="3" key="1">
    <citation type="journal article" date="2019" name="Int. J. Syst. Evol. Microbiol.">
        <title>The Global Catalogue of Microorganisms (GCM) 10K type strain sequencing project: providing services to taxonomists for standard genome sequencing and annotation.</title>
        <authorList>
            <consortium name="The Broad Institute Genomics Platform"/>
            <consortium name="The Broad Institute Genome Sequencing Center for Infectious Disease"/>
            <person name="Wu L."/>
            <person name="Ma J."/>
        </authorList>
    </citation>
    <scope>NUCLEOTIDE SEQUENCE [LARGE SCALE GENOMIC DNA]</scope>
    <source>
        <strain evidence="3">NBRC 105830</strain>
    </source>
</reference>
<gene>
    <name evidence="2" type="ORF">GCM10025862_07680</name>
</gene>
<name>A0ABQ6HK71_9MICO</name>
<keyword evidence="3" id="KW-1185">Reference proteome</keyword>
<keyword evidence="2" id="KW-0378">Hydrolase</keyword>
<dbReference type="GO" id="GO:0016787">
    <property type="term" value="F:hydrolase activity"/>
    <property type="evidence" value="ECO:0007669"/>
    <property type="project" value="UniProtKB-KW"/>
</dbReference>
<sequence length="223" mass="24249">MLLLMDVFGVRPYLEEMARRVASWGYVVLVPNVFYRDGSVAELLPQGPQDTPQERAAYFSVAKPRIARLTSEKAVPDLRAYLEVLESRTEVRPGPVGVVGYCMGARLAMRAAGERPDLVAACAGFHGGQLVTDAPDSPHLALAHATAEFCFGHADHDRSMPPAQVRALGEALAAHGLTATNEVYPGAPHGFTMADTEAYHEEATERHYAALRELLDRTLRPGN</sequence>